<sequence length="209" mass="22962">MGKVRPTGRWVRAVTDAGTVVDSKHAKLFWAPGTHGPVYAFPKGDVRTDLLDADAVSEAAGLDDHVVVRWDAVDHWYEEEEEVFVGARDPFWRVDAIRSSRKVRVEVSGRVVAETEHPVVVFEGSLQDRYYIPPADVDFSVLTPTATRTGCPYKGFASYWSFTGGDGTEPPDLAWAYTEPMASVAAIKDHVSFYGPAVAVYVDGEQVPA</sequence>
<gene>
    <name evidence="2" type="ORF">EV186_106477</name>
</gene>
<dbReference type="OrthoDB" id="285364at2"/>
<keyword evidence="3" id="KW-1185">Reference proteome</keyword>
<dbReference type="PANTHER" id="PTHR34310">
    <property type="entry name" value="DUF427 DOMAIN PROTEIN (AFU_ORTHOLOGUE AFUA_3G02220)"/>
    <property type="match status" value="1"/>
</dbReference>
<dbReference type="InterPro" id="IPR038694">
    <property type="entry name" value="DUF427_sf"/>
</dbReference>
<organism evidence="2 3">
    <name type="scientific">Labedaea rhizosphaerae</name>
    <dbReference type="NCBI Taxonomy" id="598644"/>
    <lineage>
        <taxon>Bacteria</taxon>
        <taxon>Bacillati</taxon>
        <taxon>Actinomycetota</taxon>
        <taxon>Actinomycetes</taxon>
        <taxon>Pseudonocardiales</taxon>
        <taxon>Pseudonocardiaceae</taxon>
        <taxon>Labedaea</taxon>
    </lineage>
</organism>
<protein>
    <submittedName>
        <fullName evidence="2">Uncharacterized protein (DUF427 family)</fullName>
    </submittedName>
</protein>
<proteinExistence type="predicted"/>
<dbReference type="EMBL" id="SNXZ01000006">
    <property type="protein sequence ID" value="TDP94083.1"/>
    <property type="molecule type" value="Genomic_DNA"/>
</dbReference>
<dbReference type="AlphaFoldDB" id="A0A4R6S465"/>
<dbReference type="RefSeq" id="WP_133853046.1">
    <property type="nucleotide sequence ID" value="NZ_SNXZ01000006.1"/>
</dbReference>
<reference evidence="2 3" key="1">
    <citation type="submission" date="2019-03" db="EMBL/GenBank/DDBJ databases">
        <title>Genomic Encyclopedia of Type Strains, Phase IV (KMG-IV): sequencing the most valuable type-strain genomes for metagenomic binning, comparative biology and taxonomic classification.</title>
        <authorList>
            <person name="Goeker M."/>
        </authorList>
    </citation>
    <scope>NUCLEOTIDE SEQUENCE [LARGE SCALE GENOMIC DNA]</scope>
    <source>
        <strain evidence="2 3">DSM 45361</strain>
    </source>
</reference>
<comment type="caution">
    <text evidence="2">The sequence shown here is derived from an EMBL/GenBank/DDBJ whole genome shotgun (WGS) entry which is preliminary data.</text>
</comment>
<evidence type="ECO:0000259" key="1">
    <source>
        <dbReference type="Pfam" id="PF04248"/>
    </source>
</evidence>
<dbReference type="InterPro" id="IPR007361">
    <property type="entry name" value="DUF427"/>
</dbReference>
<dbReference type="Proteomes" id="UP000295444">
    <property type="component" value="Unassembled WGS sequence"/>
</dbReference>
<dbReference type="Pfam" id="PF04248">
    <property type="entry name" value="NTP_transf_9"/>
    <property type="match status" value="1"/>
</dbReference>
<name>A0A4R6S465_LABRH</name>
<evidence type="ECO:0000313" key="2">
    <source>
        <dbReference type="EMBL" id="TDP94083.1"/>
    </source>
</evidence>
<dbReference type="Gene3D" id="2.170.150.40">
    <property type="entry name" value="Domain of unknown function (DUF427)"/>
    <property type="match status" value="2"/>
</dbReference>
<feature type="domain" description="DUF427" evidence="1">
    <location>
        <begin position="103"/>
        <end position="194"/>
    </location>
</feature>
<accession>A0A4R6S465</accession>
<dbReference type="PANTHER" id="PTHR34310:SF8">
    <property type="entry name" value="CONSERVED PROTEIN"/>
    <property type="match status" value="1"/>
</dbReference>
<evidence type="ECO:0000313" key="3">
    <source>
        <dbReference type="Proteomes" id="UP000295444"/>
    </source>
</evidence>